<dbReference type="AlphaFoldDB" id="A0A381UDN7"/>
<dbReference type="InterPro" id="IPR037066">
    <property type="entry name" value="Plug_dom_sf"/>
</dbReference>
<proteinExistence type="predicted"/>
<dbReference type="PANTHER" id="PTHR47234">
    <property type="match status" value="1"/>
</dbReference>
<dbReference type="InterPro" id="IPR036942">
    <property type="entry name" value="Beta-barrel_TonB_sf"/>
</dbReference>
<organism evidence="6">
    <name type="scientific">marine metagenome</name>
    <dbReference type="NCBI Taxonomy" id="408172"/>
    <lineage>
        <taxon>unclassified sequences</taxon>
        <taxon>metagenomes</taxon>
        <taxon>ecological metagenomes</taxon>
    </lineage>
</organism>
<reference evidence="6" key="1">
    <citation type="submission" date="2018-05" db="EMBL/GenBank/DDBJ databases">
        <authorList>
            <person name="Lanie J.A."/>
            <person name="Ng W.-L."/>
            <person name="Kazmierczak K.M."/>
            <person name="Andrzejewski T.M."/>
            <person name="Davidsen T.M."/>
            <person name="Wayne K.J."/>
            <person name="Tettelin H."/>
            <person name="Glass J.I."/>
            <person name="Rusch D."/>
            <person name="Podicherti R."/>
            <person name="Tsui H.-C.T."/>
            <person name="Winkler M.E."/>
        </authorList>
    </citation>
    <scope>NUCLEOTIDE SEQUENCE</scope>
</reference>
<evidence type="ECO:0000259" key="5">
    <source>
        <dbReference type="Pfam" id="PF07715"/>
    </source>
</evidence>
<accession>A0A381UDN7</accession>
<dbReference type="Gene3D" id="2.40.170.20">
    <property type="entry name" value="TonB-dependent receptor, beta-barrel domain"/>
    <property type="match status" value="1"/>
</dbReference>
<evidence type="ECO:0000256" key="2">
    <source>
        <dbReference type="ARBA" id="ARBA00023136"/>
    </source>
</evidence>
<evidence type="ECO:0000259" key="4">
    <source>
        <dbReference type="Pfam" id="PF00593"/>
    </source>
</evidence>
<dbReference type="SUPFAM" id="SSF56935">
    <property type="entry name" value="Porins"/>
    <property type="match status" value="1"/>
</dbReference>
<feature type="domain" description="TonB-dependent receptor-like beta-barrel" evidence="4">
    <location>
        <begin position="676"/>
        <end position="885"/>
    </location>
</feature>
<dbReference type="Gene3D" id="2.170.130.10">
    <property type="entry name" value="TonB-dependent receptor, plug domain"/>
    <property type="match status" value="1"/>
</dbReference>
<dbReference type="InterPro" id="IPR000531">
    <property type="entry name" value="Beta-barrel_TonB"/>
</dbReference>
<keyword evidence="2" id="KW-0472">Membrane</keyword>
<dbReference type="Pfam" id="PF07715">
    <property type="entry name" value="Plug"/>
    <property type="match status" value="1"/>
</dbReference>
<keyword evidence="3" id="KW-0998">Cell outer membrane</keyword>
<protein>
    <recommendedName>
        <fullName evidence="7">TonB-dependent receptor plug domain-containing protein</fullName>
    </recommendedName>
</protein>
<name>A0A381UDN7_9ZZZZ</name>
<evidence type="ECO:0000256" key="3">
    <source>
        <dbReference type="ARBA" id="ARBA00023237"/>
    </source>
</evidence>
<dbReference type="InterPro" id="IPR012910">
    <property type="entry name" value="Plug_dom"/>
</dbReference>
<feature type="domain" description="TonB-dependent receptor plug" evidence="5">
    <location>
        <begin position="48"/>
        <end position="176"/>
    </location>
</feature>
<dbReference type="Pfam" id="PF00593">
    <property type="entry name" value="TonB_dep_Rec_b-barrel"/>
    <property type="match status" value="1"/>
</dbReference>
<gene>
    <name evidence="6" type="ORF">METZ01_LOCUS77617</name>
</gene>
<dbReference type="EMBL" id="UINC01005984">
    <property type="protein sequence ID" value="SVA24763.1"/>
    <property type="molecule type" value="Genomic_DNA"/>
</dbReference>
<feature type="non-terminal residue" evidence="6">
    <location>
        <position position="919"/>
    </location>
</feature>
<sequence>MTVFNAFAADEARCLPGYIFDEDIDECVTDTAEEEIIVTGSFIRRDNFDLPSPMNVIDSLDLEMAATPDLGDVLFDQTFQVGVNANAAPFEFGGGDDQNWQQGGEVWANLRGLGTRATMTMMDSHRVPANVTGYSWWTRRAGTDVTNLYPGIAIGRVETILDGASALYGSEAVSGVVNLIPRKNFEGLMMNYEVQQATDAGAPQKRMSLLAGAQGERTSVIFALEIRDGERMKLTDRPDYIQSSANWTGQYLPPYNEMGRGNPGDWSVPVRGEDGALQPYNGGAWYQYQGQWMQDVTYAPLADTQGQNRSVRHVDPGCGFEFGSGASYLPHLNPLGDPARPTATLETQDYLSGLAVTDHASPGNFYNGFMTGEIAGLSAYEGTEGQYGGNRQDCRQVISDFQDIESKRDQQQGFAYFEHELNDYVKIKGELVVSTMDYGTRDVVGNLDEMDRISLMGMNTPMVLGENPGNPFHAFADGSNGFAADSYLSYTDSNGNGVYDYLEEPGEYYVFAQDGNGDGIPDRDWDGDGVADLDAQGDVESRVLLQNYCSDPTAEWWECVYGVDSNGDGLVASLADADGDGLVDRFDPDSGGVHLFEDVRLIEMSIAPKQPHGNTISWLNDDMSYNRRRQIDNLRLRLGTEITIPDTEWIIDFDWISAWSKREEDYAEPVWPWAVASMRCQGGQMNDACWNPFSTAWLDSNEYGQLLEAWRNPDHPAANTELEHRYAGVLLRHDQRNIRMDVIDAVVSNGAIFELPWNDSPVGLAAGIHMRLESEEYRPNQLGASALGSARTNFQYTEEETNAVFIEFQLPLINSPKWGDMELQLAMRYAEFEARGSVSARGQKAEFDTTIPKVAFRYSPTDWLAIRASLTEGFVLPGMFQLFNVSVRPDNFQNVYDYICDNMPELADCNGVGQGGSVP</sequence>
<evidence type="ECO:0000256" key="1">
    <source>
        <dbReference type="ARBA" id="ARBA00004442"/>
    </source>
</evidence>
<comment type="subcellular location">
    <subcellularLocation>
        <location evidence="1">Cell outer membrane</location>
    </subcellularLocation>
</comment>
<evidence type="ECO:0000313" key="6">
    <source>
        <dbReference type="EMBL" id="SVA24763.1"/>
    </source>
</evidence>
<dbReference type="PANTHER" id="PTHR47234:SF3">
    <property type="entry name" value="SECRETIN_TONB SHORT N-TERMINAL DOMAIN-CONTAINING PROTEIN"/>
    <property type="match status" value="1"/>
</dbReference>
<dbReference type="GO" id="GO:0009279">
    <property type="term" value="C:cell outer membrane"/>
    <property type="evidence" value="ECO:0007669"/>
    <property type="project" value="UniProtKB-SubCell"/>
</dbReference>
<evidence type="ECO:0008006" key="7">
    <source>
        <dbReference type="Google" id="ProtNLM"/>
    </source>
</evidence>